<feature type="active site" evidence="4">
    <location>
        <position position="344"/>
    </location>
</feature>
<comment type="caution">
    <text evidence="6">The sequence shown here is derived from an EMBL/GenBank/DDBJ whole genome shotgun (WGS) entry which is preliminary data.</text>
</comment>
<dbReference type="PANTHER" id="PTHR45648:SF22">
    <property type="entry name" value="GDSL LIPASE_ACYLHYDROLASE FAMILY PROTEIN (AFU_ORTHOLOGUE AFUA_4G14700)"/>
    <property type="match status" value="1"/>
</dbReference>
<dbReference type="SMART" id="SM00869">
    <property type="entry name" value="Autotransporter"/>
    <property type="match status" value="1"/>
</dbReference>
<dbReference type="PANTHER" id="PTHR45648">
    <property type="entry name" value="GDSL LIPASE/ACYLHYDROLASE FAMILY PROTEIN (AFU_ORTHOLOGUE AFUA_4G14700)"/>
    <property type="match status" value="1"/>
</dbReference>
<feature type="active site" description="Nucleophile" evidence="4">
    <location>
        <position position="72"/>
    </location>
</feature>
<dbReference type="InterPro" id="IPR036514">
    <property type="entry name" value="SGNH_hydro_sf"/>
</dbReference>
<protein>
    <submittedName>
        <fullName evidence="6">Autotransporting lipase</fullName>
    </submittedName>
</protein>
<dbReference type="PROSITE" id="PS01098">
    <property type="entry name" value="LIPASE_GDSL_SER"/>
    <property type="match status" value="1"/>
</dbReference>
<dbReference type="GO" id="GO:0006629">
    <property type="term" value="P:lipid metabolic process"/>
    <property type="evidence" value="ECO:0007669"/>
    <property type="project" value="InterPro"/>
</dbReference>
<comment type="similarity">
    <text evidence="1">Belongs to the 'GDSL' lipolytic enzyme family.</text>
</comment>
<dbReference type="EMBL" id="RBOV01000250">
    <property type="protein sequence ID" value="RMN10311.1"/>
    <property type="molecule type" value="Genomic_DNA"/>
</dbReference>
<keyword evidence="2" id="KW-0732">Signal</keyword>
<dbReference type="PROSITE" id="PS51208">
    <property type="entry name" value="AUTOTRANSPORTER"/>
    <property type="match status" value="1"/>
</dbReference>
<dbReference type="Gene3D" id="2.40.128.130">
    <property type="entry name" value="Autotransporter beta-domain"/>
    <property type="match status" value="1"/>
</dbReference>
<organism evidence="6 7">
    <name type="scientific">Pseudomonas syringae pv. coriandricola</name>
    <dbReference type="NCBI Taxonomy" id="264453"/>
    <lineage>
        <taxon>Bacteria</taxon>
        <taxon>Pseudomonadati</taxon>
        <taxon>Pseudomonadota</taxon>
        <taxon>Gammaproteobacteria</taxon>
        <taxon>Pseudomonadales</taxon>
        <taxon>Pseudomonadaceae</taxon>
        <taxon>Pseudomonas</taxon>
    </lineage>
</organism>
<dbReference type="Pfam" id="PF03797">
    <property type="entry name" value="Autotransporter"/>
    <property type="match status" value="1"/>
</dbReference>
<name>A0A0P9L9C9_9PSED</name>
<dbReference type="CDD" id="cd01847">
    <property type="entry name" value="Triacylglycerol_lipase_like"/>
    <property type="match status" value="1"/>
</dbReference>
<dbReference type="SUPFAM" id="SSF103515">
    <property type="entry name" value="Autotransporter"/>
    <property type="match status" value="1"/>
</dbReference>
<evidence type="ECO:0000256" key="1">
    <source>
        <dbReference type="ARBA" id="ARBA00008668"/>
    </source>
</evidence>
<proteinExistence type="inferred from homology"/>
<dbReference type="Proteomes" id="UP000271468">
    <property type="component" value="Unassembled WGS sequence"/>
</dbReference>
<evidence type="ECO:0000259" key="5">
    <source>
        <dbReference type="PROSITE" id="PS51208"/>
    </source>
</evidence>
<evidence type="ECO:0000256" key="2">
    <source>
        <dbReference type="ARBA" id="ARBA00022729"/>
    </source>
</evidence>
<accession>A0A0P9L9C9</accession>
<feature type="domain" description="Autotransporter" evidence="5">
    <location>
        <begin position="394"/>
        <end position="676"/>
    </location>
</feature>
<dbReference type="InterPro" id="IPR036709">
    <property type="entry name" value="Autotransporte_beta_dom_sf"/>
</dbReference>
<dbReference type="GO" id="GO:0016298">
    <property type="term" value="F:lipase activity"/>
    <property type="evidence" value="ECO:0007669"/>
    <property type="project" value="InterPro"/>
</dbReference>
<dbReference type="AlphaFoldDB" id="A0A0P9L9C9"/>
<evidence type="ECO:0000256" key="3">
    <source>
        <dbReference type="ARBA" id="ARBA00022801"/>
    </source>
</evidence>
<sequence>MSSKSTAARQRVSATFAVMKNLATFPVQNNNNRDTFMTKTSRRWPFVACLLSLACGSAAAAPYSTMVVFGDSLADAGQFPDTAGPAGSTLRFTNRVGPTYQDGSGEAFNLNSSTLIGRMLRVPAGDLAASTSPVNAALGAPDGNNWAVGGYRTDQILDSINSQSTVVDPNSGMLLRSRTGYLPANSFRADPNALYYLTGGGNDFLQGRVLSASSAGQAANQLADSAQALQQAGARYIMVWLLPDIGRTPALSGTPLASATSVLSAAFNQQLVSRLAQINAQIIPLNVPLLISETLAEPARFGFDPSENLVSTCFSGDNCRESTTNGRSSATPNPSRLFFNDRVHPTEAGQRLLADYAYSLLSAPWEISLLPEMANGTLRMHQDEIRAQWLSDWGNWQGIGQWQSILSAGGQKLDFDAQDSSADADGQGYNLTIGGSYRFAENWRTGVVAGAYRQTLEAGPRDSDYKLNSYIATAFLQYQANHWWGDLAVSGGKLDYENAERKFALGVSEGQEKGDTDGEMWAVSGRVGFDIAGAASRWHLSPFVSADYAHIDVDGYSEKGDRSTALTFSDQTRKSRRAGVGLQGKFQATPTTQVWGEVAREREFETDQQNVTMALNSVQSVDFTLDGYTPQRDLNRATVGVSQKLTQDLTLRGNYNWRKNDDVTQQGVNVALSMSF</sequence>
<dbReference type="Gene3D" id="3.40.50.1110">
    <property type="entry name" value="SGNH hydrolase"/>
    <property type="match status" value="1"/>
</dbReference>
<evidence type="ECO:0000313" key="6">
    <source>
        <dbReference type="EMBL" id="RMN10311.1"/>
    </source>
</evidence>
<dbReference type="InterPro" id="IPR001087">
    <property type="entry name" value="GDSL"/>
</dbReference>
<dbReference type="Pfam" id="PF00657">
    <property type="entry name" value="Lipase_GDSL"/>
    <property type="match status" value="1"/>
</dbReference>
<dbReference type="PIRSF" id="PIRSF037375">
    <property type="entry name" value="Autotrns_EstA"/>
    <property type="match status" value="1"/>
</dbReference>
<dbReference type="InterPro" id="IPR005546">
    <property type="entry name" value="Autotransporte_beta"/>
</dbReference>
<dbReference type="InterPro" id="IPR008265">
    <property type="entry name" value="Lipase_GDSL_AS"/>
</dbReference>
<dbReference type="InterPro" id="IPR051058">
    <property type="entry name" value="GDSL_Est/Lipase"/>
</dbReference>
<reference evidence="6 7" key="1">
    <citation type="submission" date="2018-08" db="EMBL/GenBank/DDBJ databases">
        <title>Recombination of ecologically and evolutionarily significant loci maintains genetic cohesion in the Pseudomonas syringae species complex.</title>
        <authorList>
            <person name="Dillon M."/>
            <person name="Thakur S."/>
            <person name="Almeida R.N.D."/>
            <person name="Weir B.S."/>
            <person name="Guttman D.S."/>
        </authorList>
    </citation>
    <scope>NUCLEOTIDE SEQUENCE [LARGE SCALE GENOMIC DNA]</scope>
    <source>
        <strain evidence="6 7">ICMP 12341</strain>
    </source>
</reference>
<keyword evidence="3" id="KW-0378">Hydrolase</keyword>
<evidence type="ECO:0000256" key="4">
    <source>
        <dbReference type="PIRSR" id="PIRSR037375-1"/>
    </source>
</evidence>
<dbReference type="SUPFAM" id="SSF52266">
    <property type="entry name" value="SGNH hydrolase"/>
    <property type="match status" value="1"/>
</dbReference>
<evidence type="ECO:0000313" key="7">
    <source>
        <dbReference type="Proteomes" id="UP000271468"/>
    </source>
</evidence>
<dbReference type="InterPro" id="IPR017186">
    <property type="entry name" value="Lipase_autotranspt_EstA"/>
</dbReference>
<feature type="active site" evidence="4">
    <location>
        <position position="341"/>
    </location>
</feature>
<dbReference type="InterPro" id="IPR048099">
    <property type="entry name" value="Esterase_EstP/EstA"/>
</dbReference>
<dbReference type="NCBIfam" id="NF041609">
    <property type="entry name" value="esterase_EstP"/>
    <property type="match status" value="1"/>
</dbReference>
<gene>
    <name evidence="6" type="ORF">ALQ65_05282</name>
</gene>